<dbReference type="OrthoDB" id="3210850at2759"/>
<dbReference type="EMBL" id="JAGMWT010000004">
    <property type="protein sequence ID" value="KAH7130560.1"/>
    <property type="molecule type" value="Genomic_DNA"/>
</dbReference>
<keyword evidence="4" id="KW-1185">Reference proteome</keyword>
<feature type="transmembrane region" description="Helical" evidence="1">
    <location>
        <begin position="197"/>
        <end position="219"/>
    </location>
</feature>
<keyword evidence="1" id="KW-0472">Membrane</keyword>
<organism evidence="3 4">
    <name type="scientific">Dendryphion nanum</name>
    <dbReference type="NCBI Taxonomy" id="256645"/>
    <lineage>
        <taxon>Eukaryota</taxon>
        <taxon>Fungi</taxon>
        <taxon>Dikarya</taxon>
        <taxon>Ascomycota</taxon>
        <taxon>Pezizomycotina</taxon>
        <taxon>Dothideomycetes</taxon>
        <taxon>Pleosporomycetidae</taxon>
        <taxon>Pleosporales</taxon>
        <taxon>Torulaceae</taxon>
        <taxon>Dendryphion</taxon>
    </lineage>
</organism>
<dbReference type="AlphaFoldDB" id="A0A9P9E258"/>
<feature type="transmembrane region" description="Helical" evidence="1">
    <location>
        <begin position="311"/>
        <end position="330"/>
    </location>
</feature>
<keyword evidence="1" id="KW-1133">Transmembrane helix</keyword>
<keyword evidence="2" id="KW-0732">Signal</keyword>
<comment type="caution">
    <text evidence="3">The sequence shown here is derived from an EMBL/GenBank/DDBJ whole genome shotgun (WGS) entry which is preliminary data.</text>
</comment>
<sequence length="389" mass="42977">MHNRYSHSSMAFLLGFSLVAARPLPYEGNVAREEPDEVGLGENPKHRTVVVVFCMVYTFVLALAQGYRAGRMRDTKSRGRFPDALVFVQGFLSTAFVFAVGINSAGLGLATDSQCRAAILVCIAMYGAAKMALYLFLLERVHIIRAPFVDRLRDAVWVIGAVLTVGGFASIMAYEFVDPRHNLSRKDGVCRIGIQPNAGVAVIVLDVTINSVLTGIFIWQLRPAFHSIKCRSIVMPNQPVTQQGRRRSSLKALLGVKIQEQQTYREPRHVLRQNLQKVVIRNIIGSAVVLVNTVINNAIFLTWPFASQSHACQLMCLTDIVTGMLVINWLTMRSPDGELNSIRDFSSRNTDSVVTNSTLAPTRMLTMENGKNSGALTKEIQVQYACGES</sequence>
<gene>
    <name evidence="3" type="ORF">B0J11DRAFT_430209</name>
</gene>
<evidence type="ECO:0000256" key="2">
    <source>
        <dbReference type="SAM" id="SignalP"/>
    </source>
</evidence>
<evidence type="ECO:0000313" key="3">
    <source>
        <dbReference type="EMBL" id="KAH7130560.1"/>
    </source>
</evidence>
<feature type="transmembrane region" description="Helical" evidence="1">
    <location>
        <begin position="278"/>
        <end position="299"/>
    </location>
</feature>
<evidence type="ECO:0000313" key="4">
    <source>
        <dbReference type="Proteomes" id="UP000700596"/>
    </source>
</evidence>
<protein>
    <submittedName>
        <fullName evidence="3">Uncharacterized protein</fullName>
    </submittedName>
</protein>
<feature type="transmembrane region" description="Helical" evidence="1">
    <location>
        <begin position="84"/>
        <end position="105"/>
    </location>
</feature>
<proteinExistence type="predicted"/>
<feature type="signal peptide" evidence="2">
    <location>
        <begin position="1"/>
        <end position="21"/>
    </location>
</feature>
<evidence type="ECO:0000256" key="1">
    <source>
        <dbReference type="SAM" id="Phobius"/>
    </source>
</evidence>
<dbReference type="Proteomes" id="UP000700596">
    <property type="component" value="Unassembled WGS sequence"/>
</dbReference>
<accession>A0A9P9E258</accession>
<feature type="transmembrane region" description="Helical" evidence="1">
    <location>
        <begin position="156"/>
        <end position="177"/>
    </location>
</feature>
<name>A0A9P9E258_9PLEO</name>
<dbReference type="PANTHER" id="PTHR38848:SF3">
    <property type="entry name" value="G-PROTEIN COUPLED RECEPTORS FAMILY 3 PROFILE DOMAIN-CONTAINING PROTEIN"/>
    <property type="match status" value="1"/>
</dbReference>
<feature type="chain" id="PRO_5040303879" evidence="2">
    <location>
        <begin position="22"/>
        <end position="389"/>
    </location>
</feature>
<feature type="transmembrane region" description="Helical" evidence="1">
    <location>
        <begin position="47"/>
        <end position="64"/>
    </location>
</feature>
<dbReference type="PANTHER" id="PTHR38848">
    <property type="entry name" value="G-PROTEIN COUPLED RECEPTORS FAMILY 3 PROFILE DOMAIN-CONTAINING PROTEIN"/>
    <property type="match status" value="1"/>
</dbReference>
<keyword evidence="1" id="KW-0812">Transmembrane</keyword>
<reference evidence="3" key="1">
    <citation type="journal article" date="2021" name="Nat. Commun.">
        <title>Genetic determinants of endophytism in the Arabidopsis root mycobiome.</title>
        <authorList>
            <person name="Mesny F."/>
            <person name="Miyauchi S."/>
            <person name="Thiergart T."/>
            <person name="Pickel B."/>
            <person name="Atanasova L."/>
            <person name="Karlsson M."/>
            <person name="Huettel B."/>
            <person name="Barry K.W."/>
            <person name="Haridas S."/>
            <person name="Chen C."/>
            <person name="Bauer D."/>
            <person name="Andreopoulos W."/>
            <person name="Pangilinan J."/>
            <person name="LaButti K."/>
            <person name="Riley R."/>
            <person name="Lipzen A."/>
            <person name="Clum A."/>
            <person name="Drula E."/>
            <person name="Henrissat B."/>
            <person name="Kohler A."/>
            <person name="Grigoriev I.V."/>
            <person name="Martin F.M."/>
            <person name="Hacquard S."/>
        </authorList>
    </citation>
    <scope>NUCLEOTIDE SEQUENCE</scope>
    <source>
        <strain evidence="3">MPI-CAGE-CH-0243</strain>
    </source>
</reference>
<feature type="transmembrane region" description="Helical" evidence="1">
    <location>
        <begin position="117"/>
        <end position="136"/>
    </location>
</feature>